<dbReference type="AlphaFoldDB" id="A0AAF3F2P5"/>
<reference evidence="2" key="1">
    <citation type="submission" date="2024-02" db="UniProtKB">
        <authorList>
            <consortium name="WormBaseParasite"/>
        </authorList>
    </citation>
    <scope>IDENTIFICATION</scope>
</reference>
<evidence type="ECO:0000313" key="1">
    <source>
        <dbReference type="Proteomes" id="UP000887575"/>
    </source>
</evidence>
<keyword evidence="1" id="KW-1185">Reference proteome</keyword>
<dbReference type="InterPro" id="IPR001888">
    <property type="entry name" value="Transposase_1"/>
</dbReference>
<dbReference type="Gene3D" id="3.30.420.10">
    <property type="entry name" value="Ribonuclease H-like superfamily/Ribonuclease H"/>
    <property type="match status" value="1"/>
</dbReference>
<dbReference type="InterPro" id="IPR036397">
    <property type="entry name" value="RNaseH_sf"/>
</dbReference>
<sequence>MEGELGPCDPLSNCSPSGLREMREVFASTKVSSVSVADRHHLLFFGPGEQPNPTVKPDIHVKKIMLSVWWNNKVLVDFELLQPGQTATSDLYKQELDRVNETLIR</sequence>
<dbReference type="WBParaSite" id="MBELARI_LOCUS20798">
    <property type="protein sequence ID" value="MBELARI_LOCUS20798"/>
    <property type="gene ID" value="MBELARI_LOCUS20798"/>
</dbReference>
<proteinExistence type="predicted"/>
<dbReference type="GO" id="GO:0003676">
    <property type="term" value="F:nucleic acid binding"/>
    <property type="evidence" value="ECO:0007669"/>
    <property type="project" value="InterPro"/>
</dbReference>
<evidence type="ECO:0000313" key="2">
    <source>
        <dbReference type="WBParaSite" id="MBELARI_LOCUS20798"/>
    </source>
</evidence>
<dbReference type="Pfam" id="PF01359">
    <property type="entry name" value="Transposase_1"/>
    <property type="match status" value="1"/>
</dbReference>
<name>A0AAF3F2P5_9BILA</name>
<protein>
    <submittedName>
        <fullName evidence="2">Uncharacterized protein</fullName>
    </submittedName>
</protein>
<dbReference type="Proteomes" id="UP000887575">
    <property type="component" value="Unassembled WGS sequence"/>
</dbReference>
<organism evidence="1 2">
    <name type="scientific">Mesorhabditis belari</name>
    <dbReference type="NCBI Taxonomy" id="2138241"/>
    <lineage>
        <taxon>Eukaryota</taxon>
        <taxon>Metazoa</taxon>
        <taxon>Ecdysozoa</taxon>
        <taxon>Nematoda</taxon>
        <taxon>Chromadorea</taxon>
        <taxon>Rhabditida</taxon>
        <taxon>Rhabditina</taxon>
        <taxon>Rhabditomorpha</taxon>
        <taxon>Rhabditoidea</taxon>
        <taxon>Rhabditidae</taxon>
        <taxon>Mesorhabditinae</taxon>
        <taxon>Mesorhabditis</taxon>
    </lineage>
</organism>
<accession>A0AAF3F2P5</accession>